<keyword evidence="2" id="KW-0472">Membrane</keyword>
<dbReference type="SUPFAM" id="SSF47413">
    <property type="entry name" value="lambda repressor-like DNA-binding domains"/>
    <property type="match status" value="1"/>
</dbReference>
<name>A0A494XXV6_9BURK</name>
<dbReference type="CDD" id="cd00093">
    <property type="entry name" value="HTH_XRE"/>
    <property type="match status" value="1"/>
</dbReference>
<reference evidence="4 5" key="1">
    <citation type="submission" date="2018-10" db="EMBL/GenBank/DDBJ databases">
        <title>Paraburkholderia sp. 7MK8-2, isolated from soil.</title>
        <authorList>
            <person name="Gao Z.-H."/>
            <person name="Qiu L.-H."/>
        </authorList>
    </citation>
    <scope>NUCLEOTIDE SEQUENCE [LARGE SCALE GENOMIC DNA]</scope>
    <source>
        <strain evidence="4 5">7MK8-2</strain>
    </source>
</reference>
<feature type="domain" description="HTH cro/C1-type" evidence="3">
    <location>
        <begin position="45"/>
        <end position="106"/>
    </location>
</feature>
<keyword evidence="2" id="KW-1133">Transmembrane helix</keyword>
<dbReference type="OrthoDB" id="8561330at2"/>
<dbReference type="InterPro" id="IPR050400">
    <property type="entry name" value="Bact_Cytoskel_RodZ"/>
</dbReference>
<feature type="region of interest" description="Disordered" evidence="1">
    <location>
        <begin position="113"/>
        <end position="134"/>
    </location>
</feature>
<dbReference type="SMART" id="SM00530">
    <property type="entry name" value="HTH_XRE"/>
    <property type="match status" value="1"/>
</dbReference>
<accession>A0A494XXV6</accession>
<comment type="caution">
    <text evidence="4">The sequence shown here is derived from an EMBL/GenBank/DDBJ whole genome shotgun (WGS) entry which is preliminary data.</text>
</comment>
<gene>
    <name evidence="4" type="ORF">D7S89_02570</name>
</gene>
<dbReference type="GO" id="GO:0003677">
    <property type="term" value="F:DNA binding"/>
    <property type="evidence" value="ECO:0007669"/>
    <property type="project" value="InterPro"/>
</dbReference>
<dbReference type="RefSeq" id="WP_121275297.1">
    <property type="nucleotide sequence ID" value="NZ_RBZV01000001.1"/>
</dbReference>
<dbReference type="InterPro" id="IPR001387">
    <property type="entry name" value="Cro/C1-type_HTH"/>
</dbReference>
<keyword evidence="2" id="KW-0812">Transmembrane</keyword>
<evidence type="ECO:0000313" key="4">
    <source>
        <dbReference type="EMBL" id="RKP52423.1"/>
    </source>
</evidence>
<dbReference type="InterPro" id="IPR010982">
    <property type="entry name" value="Lambda_DNA-bd_dom_sf"/>
</dbReference>
<feature type="region of interest" description="Disordered" evidence="1">
    <location>
        <begin position="1"/>
        <end position="31"/>
    </location>
</feature>
<evidence type="ECO:0000256" key="2">
    <source>
        <dbReference type="SAM" id="Phobius"/>
    </source>
</evidence>
<dbReference type="EMBL" id="RBZV01000001">
    <property type="protein sequence ID" value="RKP52423.1"/>
    <property type="molecule type" value="Genomic_DNA"/>
</dbReference>
<keyword evidence="5" id="KW-1185">Reference proteome</keyword>
<dbReference type="PANTHER" id="PTHR34475:SF1">
    <property type="entry name" value="CYTOSKELETON PROTEIN RODZ"/>
    <property type="match status" value="1"/>
</dbReference>
<dbReference type="Proteomes" id="UP000280434">
    <property type="component" value="Unassembled WGS sequence"/>
</dbReference>
<evidence type="ECO:0000259" key="3">
    <source>
        <dbReference type="SMART" id="SM00530"/>
    </source>
</evidence>
<evidence type="ECO:0000313" key="5">
    <source>
        <dbReference type="Proteomes" id="UP000280434"/>
    </source>
</evidence>
<dbReference type="Pfam" id="PF13464">
    <property type="entry name" value="RodZ_C"/>
    <property type="match status" value="1"/>
</dbReference>
<dbReference type="InterPro" id="IPR025194">
    <property type="entry name" value="RodZ-like_C"/>
</dbReference>
<dbReference type="PANTHER" id="PTHR34475">
    <property type="match status" value="1"/>
</dbReference>
<dbReference type="AlphaFoldDB" id="A0A494XXV6"/>
<sequence length="414" mass="41181">MSEQQHPQSDGTQPNAGRSGSDADGYAAHQAGQTSFESLAAAGARLAQLREAKGWSVDDVSARLKVSPPKMRALEAGDISHLPGTTFALGVVRAYAKMLGTDPAPFTQALRREKGEPEPDLSMPASTGADMPRGRVSVSLGSTQRHRSWWWGVAAVVVGLVALVMWRSGGESHAWLARLKASANGVAANASSASAAAQSQAVVQQPVIEQGASVASGVALEASAASEASGAAAMASATAPATAASASAASAQTTTQAAAQTAVQTTTQPATAQTPAPASAASAAVAKTPAAQTASETPAAKAASAAPAAKAPATAQEASASQAASAAAAPALAGTATVGVTVTQDSWFSVRDKDGKEVFSGLVHAGDTKEVSGVPPFKVTAGNRAGLESMTFDGQPVDAAKYSGKGNVARFSLP</sequence>
<protein>
    <submittedName>
        <fullName evidence="4">Helix-turn-helix domain-containing protein</fullName>
    </submittedName>
</protein>
<evidence type="ECO:0000256" key="1">
    <source>
        <dbReference type="SAM" id="MobiDB-lite"/>
    </source>
</evidence>
<proteinExistence type="predicted"/>
<feature type="transmembrane region" description="Helical" evidence="2">
    <location>
        <begin position="149"/>
        <end position="166"/>
    </location>
</feature>
<dbReference type="Gene3D" id="1.10.260.40">
    <property type="entry name" value="lambda repressor-like DNA-binding domains"/>
    <property type="match status" value="1"/>
</dbReference>
<organism evidence="4 5">
    <name type="scientific">Trinickia fusca</name>
    <dbReference type="NCBI Taxonomy" id="2419777"/>
    <lineage>
        <taxon>Bacteria</taxon>
        <taxon>Pseudomonadati</taxon>
        <taxon>Pseudomonadota</taxon>
        <taxon>Betaproteobacteria</taxon>
        <taxon>Burkholderiales</taxon>
        <taxon>Burkholderiaceae</taxon>
        <taxon>Trinickia</taxon>
    </lineage>
</organism>
<feature type="region of interest" description="Disordered" evidence="1">
    <location>
        <begin position="260"/>
        <end position="289"/>
    </location>
</feature>
<feature type="compositionally biased region" description="Polar residues" evidence="1">
    <location>
        <begin position="1"/>
        <end position="18"/>
    </location>
</feature>
<dbReference type="Pfam" id="PF13413">
    <property type="entry name" value="HTH_25"/>
    <property type="match status" value="1"/>
</dbReference>